<name>A0A1T4KTK5_9FIRM</name>
<dbReference type="InterPro" id="IPR024474">
    <property type="entry name" value="Znf_dom_IS66"/>
</dbReference>
<keyword evidence="4" id="KW-1185">Reference proteome</keyword>
<dbReference type="PANTHER" id="PTHR33678:SF1">
    <property type="entry name" value="BLL1576 PROTEIN"/>
    <property type="match status" value="1"/>
</dbReference>
<proteinExistence type="predicted"/>
<dbReference type="Pfam" id="PF13005">
    <property type="entry name" value="zf-IS66"/>
    <property type="match status" value="1"/>
</dbReference>
<dbReference type="AlphaFoldDB" id="A0A1T4KTK5"/>
<evidence type="ECO:0000313" key="3">
    <source>
        <dbReference type="EMBL" id="SJZ45775.1"/>
    </source>
</evidence>
<feature type="domain" description="Transposase IS66 central" evidence="1">
    <location>
        <begin position="94"/>
        <end position="174"/>
    </location>
</feature>
<reference evidence="3 4" key="1">
    <citation type="submission" date="2017-02" db="EMBL/GenBank/DDBJ databases">
        <authorList>
            <person name="Peterson S.W."/>
        </authorList>
    </citation>
    <scope>NUCLEOTIDE SEQUENCE [LARGE SCALE GENOMIC DNA]</scope>
    <source>
        <strain evidence="3 4">DSM 15102</strain>
    </source>
</reference>
<dbReference type="InterPro" id="IPR004291">
    <property type="entry name" value="Transposase_IS66_central"/>
</dbReference>
<protein>
    <submittedName>
        <fullName evidence="3">Zinc-finger binding domain of transposase IS66</fullName>
    </submittedName>
</protein>
<gene>
    <name evidence="3" type="ORF">SAMN02745973_00710</name>
</gene>
<dbReference type="GO" id="GO:0008270">
    <property type="term" value="F:zinc ion binding"/>
    <property type="evidence" value="ECO:0007669"/>
    <property type="project" value="UniProtKB-KW"/>
</dbReference>
<keyword evidence="3" id="KW-0863">Zinc-finger</keyword>
<sequence length="215" mass="25034">MSKEIRKELKVIPAQVVVVEHVKNIYACRNCEKENITTPIITAKMPNPVYNRMHDYLLKEPILHADETTMQVLNEEGKKPTSKSYMWLEYRKEKLTPEEIYKKRLEKTKPVLQDFLLWLKTKEKQVLPKSNLGKSINYCLNQWDKLIAFMLDGRIEISNNRAERAIKPFVIGHSRASTTANIYAHAIPRIDKDAFNVFSNILSSSTQSKEMRVVK</sequence>
<dbReference type="InterPro" id="IPR052344">
    <property type="entry name" value="Transposase-related"/>
</dbReference>
<keyword evidence="3" id="KW-0862">Zinc</keyword>
<evidence type="ECO:0000313" key="4">
    <source>
        <dbReference type="Proteomes" id="UP000196365"/>
    </source>
</evidence>
<evidence type="ECO:0000259" key="1">
    <source>
        <dbReference type="Pfam" id="PF03050"/>
    </source>
</evidence>
<dbReference type="Proteomes" id="UP000196365">
    <property type="component" value="Unassembled WGS sequence"/>
</dbReference>
<feature type="domain" description="Transposase IS66 zinc-finger binding" evidence="2">
    <location>
        <begin position="2"/>
        <end position="32"/>
    </location>
</feature>
<keyword evidence="3" id="KW-0479">Metal-binding</keyword>
<accession>A0A1T4KTK5</accession>
<dbReference type="OrthoDB" id="9760067at2"/>
<dbReference type="Pfam" id="PF03050">
    <property type="entry name" value="DDE_Tnp_IS66"/>
    <property type="match status" value="1"/>
</dbReference>
<dbReference type="PANTHER" id="PTHR33678">
    <property type="entry name" value="BLL1576 PROTEIN"/>
    <property type="match status" value="1"/>
</dbReference>
<evidence type="ECO:0000259" key="2">
    <source>
        <dbReference type="Pfam" id="PF13005"/>
    </source>
</evidence>
<dbReference type="EMBL" id="FUWV01000002">
    <property type="protein sequence ID" value="SJZ45775.1"/>
    <property type="molecule type" value="Genomic_DNA"/>
</dbReference>
<organism evidence="3 4">
    <name type="scientific">Garciella nitratireducens DSM 15102</name>
    <dbReference type="NCBI Taxonomy" id="1121911"/>
    <lineage>
        <taxon>Bacteria</taxon>
        <taxon>Bacillati</taxon>
        <taxon>Bacillota</taxon>
        <taxon>Clostridia</taxon>
        <taxon>Eubacteriales</taxon>
        <taxon>Eubacteriaceae</taxon>
        <taxon>Garciella</taxon>
    </lineage>
</organism>